<accession>A0ABV0TLS4</accession>
<name>A0ABV0TLS4_9TELE</name>
<sequence>MRLDRSRCVAPTVPCLSSVDRKYVGSNSCSSGWNVIQRMESCCFKSRSLNVLVVPLDKKRIQLETVTKLGGNASEVWTSSWKLANLYPKMDKCSIAGDPNKHLLQQNLKG</sequence>
<dbReference type="EMBL" id="JAHRIQ010037789">
    <property type="protein sequence ID" value="MEQ2233754.1"/>
    <property type="molecule type" value="Genomic_DNA"/>
</dbReference>
<protein>
    <submittedName>
        <fullName evidence="1">Uncharacterized protein</fullName>
    </submittedName>
</protein>
<reference evidence="1 2" key="1">
    <citation type="submission" date="2021-06" db="EMBL/GenBank/DDBJ databases">
        <authorList>
            <person name="Palmer J.M."/>
        </authorList>
    </citation>
    <scope>NUCLEOTIDE SEQUENCE [LARGE SCALE GENOMIC DNA]</scope>
    <source>
        <strain evidence="2">if_2019</strain>
        <tissue evidence="1">Muscle</tissue>
    </source>
</reference>
<evidence type="ECO:0000313" key="2">
    <source>
        <dbReference type="Proteomes" id="UP001482620"/>
    </source>
</evidence>
<comment type="caution">
    <text evidence="1">The sequence shown here is derived from an EMBL/GenBank/DDBJ whole genome shotgun (WGS) entry which is preliminary data.</text>
</comment>
<gene>
    <name evidence="1" type="ORF">ILYODFUR_025110</name>
</gene>
<organism evidence="1 2">
    <name type="scientific">Ilyodon furcidens</name>
    <name type="common">goldbreast splitfin</name>
    <dbReference type="NCBI Taxonomy" id="33524"/>
    <lineage>
        <taxon>Eukaryota</taxon>
        <taxon>Metazoa</taxon>
        <taxon>Chordata</taxon>
        <taxon>Craniata</taxon>
        <taxon>Vertebrata</taxon>
        <taxon>Euteleostomi</taxon>
        <taxon>Actinopterygii</taxon>
        <taxon>Neopterygii</taxon>
        <taxon>Teleostei</taxon>
        <taxon>Neoteleostei</taxon>
        <taxon>Acanthomorphata</taxon>
        <taxon>Ovalentaria</taxon>
        <taxon>Atherinomorphae</taxon>
        <taxon>Cyprinodontiformes</taxon>
        <taxon>Goodeidae</taxon>
        <taxon>Ilyodon</taxon>
    </lineage>
</organism>
<evidence type="ECO:0000313" key="1">
    <source>
        <dbReference type="EMBL" id="MEQ2233754.1"/>
    </source>
</evidence>
<proteinExistence type="predicted"/>
<keyword evidence="2" id="KW-1185">Reference proteome</keyword>
<dbReference type="Proteomes" id="UP001482620">
    <property type="component" value="Unassembled WGS sequence"/>
</dbReference>